<feature type="chain" id="PRO_5034784254" evidence="10">
    <location>
        <begin position="22"/>
        <end position="294"/>
    </location>
</feature>
<dbReference type="AlphaFoldDB" id="A0A8C4N7W1"/>
<dbReference type="GO" id="GO:0017147">
    <property type="term" value="F:Wnt-protein binding"/>
    <property type="evidence" value="ECO:0007669"/>
    <property type="project" value="TreeGrafter"/>
</dbReference>
<feature type="disulfide bond" evidence="9">
    <location>
        <begin position="121"/>
        <end position="145"/>
    </location>
</feature>
<evidence type="ECO:0000313" key="12">
    <source>
        <dbReference type="Ensembl" id="ENSEBUP00000002709.1"/>
    </source>
</evidence>
<protein>
    <submittedName>
        <fullName evidence="12">Secreted frizzled-related protein 5</fullName>
    </submittedName>
</protein>
<dbReference type="Pfam" id="PF01759">
    <property type="entry name" value="NTR"/>
    <property type="match status" value="1"/>
</dbReference>
<reference evidence="12" key="2">
    <citation type="submission" date="2025-09" db="UniProtKB">
        <authorList>
            <consortium name="Ensembl"/>
        </authorList>
    </citation>
    <scope>IDENTIFICATION</scope>
</reference>
<evidence type="ECO:0000313" key="13">
    <source>
        <dbReference type="Proteomes" id="UP000694388"/>
    </source>
</evidence>
<dbReference type="GO" id="GO:0030154">
    <property type="term" value="P:cell differentiation"/>
    <property type="evidence" value="ECO:0007669"/>
    <property type="project" value="UniProtKB-KW"/>
</dbReference>
<evidence type="ECO:0000256" key="4">
    <source>
        <dbReference type="ARBA" id="ARBA00022525"/>
    </source>
</evidence>
<dbReference type="InterPro" id="IPR018933">
    <property type="entry name" value="Netrin_module_non-TIMP"/>
</dbReference>
<dbReference type="GO" id="GO:0005615">
    <property type="term" value="C:extracellular space"/>
    <property type="evidence" value="ECO:0007669"/>
    <property type="project" value="TreeGrafter"/>
</dbReference>
<organism evidence="12 13">
    <name type="scientific">Eptatretus burgeri</name>
    <name type="common">Inshore hagfish</name>
    <dbReference type="NCBI Taxonomy" id="7764"/>
    <lineage>
        <taxon>Eukaryota</taxon>
        <taxon>Metazoa</taxon>
        <taxon>Chordata</taxon>
        <taxon>Craniata</taxon>
        <taxon>Vertebrata</taxon>
        <taxon>Cyclostomata</taxon>
        <taxon>Myxini</taxon>
        <taxon>Myxiniformes</taxon>
        <taxon>Myxinidae</taxon>
        <taxon>Eptatretinae</taxon>
        <taxon>Eptatretus</taxon>
    </lineage>
</organism>
<keyword evidence="5" id="KW-0879">Wnt signaling pathway</keyword>
<keyword evidence="6 10" id="KW-0732">Signal</keyword>
<keyword evidence="7" id="KW-0221">Differentiation</keyword>
<evidence type="ECO:0000259" key="11">
    <source>
        <dbReference type="PROSITE" id="PS50038"/>
    </source>
</evidence>
<dbReference type="SUPFAM" id="SSF50242">
    <property type="entry name" value="TIMP-like"/>
    <property type="match status" value="1"/>
</dbReference>
<evidence type="ECO:0000256" key="3">
    <source>
        <dbReference type="ARBA" id="ARBA00022473"/>
    </source>
</evidence>
<dbReference type="InterPro" id="IPR008993">
    <property type="entry name" value="TIMP-like_OB-fold"/>
</dbReference>
<dbReference type="PROSITE" id="PS50038">
    <property type="entry name" value="FZ"/>
    <property type="match status" value="1"/>
</dbReference>
<dbReference type="PANTHER" id="PTHR11309">
    <property type="entry name" value="FRIZZLED"/>
    <property type="match status" value="1"/>
</dbReference>
<evidence type="ECO:0000256" key="7">
    <source>
        <dbReference type="ARBA" id="ARBA00022782"/>
    </source>
</evidence>
<dbReference type="PANTHER" id="PTHR11309:SF46">
    <property type="entry name" value="SECRETED FRIZZLED-RELATED PROTEIN 5"/>
    <property type="match status" value="1"/>
</dbReference>
<accession>A0A8C4N7W1</accession>
<evidence type="ECO:0000256" key="10">
    <source>
        <dbReference type="SAM" id="SignalP"/>
    </source>
</evidence>
<dbReference type="GO" id="GO:0060070">
    <property type="term" value="P:canonical Wnt signaling pathway"/>
    <property type="evidence" value="ECO:0007669"/>
    <property type="project" value="TreeGrafter"/>
</dbReference>
<keyword evidence="4" id="KW-0964">Secreted</keyword>
<evidence type="ECO:0000256" key="2">
    <source>
        <dbReference type="ARBA" id="ARBA00010054"/>
    </source>
</evidence>
<reference evidence="12" key="1">
    <citation type="submission" date="2025-08" db="UniProtKB">
        <authorList>
            <consortium name="Ensembl"/>
        </authorList>
    </citation>
    <scope>IDENTIFICATION</scope>
</reference>
<sequence length="294" mass="33929">MQTHFASESTLLLFLLIPLSAANPQEYDYTYGWHSGVRFYSKQPVCVPIPTDLRLCQSVGYTTMRLPNLLEHESLPEVLQQAGSWVPLLTRRCHPDTQLFLCSLFAPVCLDRPIFPCRSLCEAVRDSCAPVMESFGFPWPEMLRCNRFPLDNDLCMTMQFAKTKQPRPGKVSPMLPPLTVTMHVDAHMCRSGKKCIKFFEDRRLVGARRKRKVFRAGSLRRKELRRPVLFMKNGADCLCPQLDSQKGTFLILGRRAEQRLLLTGIYRMGKRNKELRQVIKTLKHHKCPVFHTSF</sequence>
<dbReference type="Proteomes" id="UP000694388">
    <property type="component" value="Unplaced"/>
</dbReference>
<comment type="caution">
    <text evidence="9">Lacks conserved residue(s) required for the propagation of feature annotation.</text>
</comment>
<keyword evidence="8 9" id="KW-1015">Disulfide bond</keyword>
<dbReference type="GO" id="GO:0035567">
    <property type="term" value="P:non-canonical Wnt signaling pathway"/>
    <property type="evidence" value="ECO:0007669"/>
    <property type="project" value="TreeGrafter"/>
</dbReference>
<dbReference type="GeneTree" id="ENSGT00940000160608"/>
<dbReference type="Gene3D" id="1.10.2000.10">
    <property type="entry name" value="Frizzled cysteine-rich domain"/>
    <property type="match status" value="1"/>
</dbReference>
<evidence type="ECO:0000256" key="8">
    <source>
        <dbReference type="ARBA" id="ARBA00023157"/>
    </source>
</evidence>
<feature type="domain" description="FZ" evidence="11">
    <location>
        <begin position="41"/>
        <end position="158"/>
    </location>
</feature>
<evidence type="ECO:0000256" key="1">
    <source>
        <dbReference type="ARBA" id="ARBA00004613"/>
    </source>
</evidence>
<dbReference type="Ensembl" id="ENSEBUT00000003066.1">
    <property type="protein sequence ID" value="ENSEBUP00000002709.1"/>
    <property type="gene ID" value="ENSEBUG00000002030.1"/>
</dbReference>
<comment type="subcellular location">
    <subcellularLocation>
        <location evidence="1">Secreted</location>
    </subcellularLocation>
</comment>
<name>A0A8C4N7W1_EPTBU</name>
<evidence type="ECO:0000256" key="5">
    <source>
        <dbReference type="ARBA" id="ARBA00022687"/>
    </source>
</evidence>
<dbReference type="SUPFAM" id="SSF63501">
    <property type="entry name" value="Frizzled cysteine-rich domain"/>
    <property type="match status" value="1"/>
</dbReference>
<evidence type="ECO:0000256" key="6">
    <source>
        <dbReference type="ARBA" id="ARBA00022729"/>
    </source>
</evidence>
<evidence type="ECO:0000256" key="9">
    <source>
        <dbReference type="PROSITE-ProRule" id="PRU00090"/>
    </source>
</evidence>
<dbReference type="FunFam" id="1.10.2000.10:FF:000001">
    <property type="entry name" value="secreted frizzled-related protein 2"/>
    <property type="match status" value="1"/>
</dbReference>
<keyword evidence="3" id="KW-0217">Developmental protein</keyword>
<dbReference type="InterPro" id="IPR036790">
    <property type="entry name" value="Frizzled_dom_sf"/>
</dbReference>
<keyword evidence="13" id="KW-1185">Reference proteome</keyword>
<feature type="signal peptide" evidence="10">
    <location>
        <begin position="1"/>
        <end position="21"/>
    </location>
</feature>
<dbReference type="InterPro" id="IPR020067">
    <property type="entry name" value="Frizzled_dom"/>
</dbReference>
<dbReference type="SMART" id="SM00063">
    <property type="entry name" value="FRI"/>
    <property type="match status" value="1"/>
</dbReference>
<comment type="similarity">
    <text evidence="2">Belongs to the secreted frizzled-related protein (sFRP) family.</text>
</comment>
<feature type="disulfide bond" evidence="9">
    <location>
        <begin position="56"/>
        <end position="102"/>
    </location>
</feature>
<dbReference type="InterPro" id="IPR015526">
    <property type="entry name" value="Frizzled/SFRP"/>
</dbReference>
<dbReference type="OMA" id="EHERPEM"/>
<dbReference type="Pfam" id="PF01392">
    <property type="entry name" value="Fz"/>
    <property type="match status" value="1"/>
</dbReference>
<proteinExistence type="inferred from homology"/>